<gene>
    <name evidence="1" type="ORF">F8153_15330</name>
</gene>
<dbReference type="RefSeq" id="WP_151867224.1">
    <property type="nucleotide sequence ID" value="NZ_WBZB01000067.1"/>
</dbReference>
<sequence length="271" mass="31273">MLISFWSTVNGQTATTTNTIAIALMTALEYRFKILLTHNHFERSTLETSLFEGRYIQSERRDLSDIGIDALSRFIKFNKIDKENFSNYATTILKNRMDVLFGTNKTNRGLFNSELEAVIDIFLTSARDYYDLIFFDLAAGENRLSNSILEASDLIIVNLNQNLNLIEDFFNKHPISLSKAFFLIGIYDKDSRYNLKVLKRKYKELKNSAVVPYNREFADSCNEGRAVEFLLRNLEAPKDDRNYDFIKELRNTTKLLLSATGVDIHLKKLGD</sequence>
<proteinExistence type="predicted"/>
<accession>A0A833HLA7</accession>
<dbReference type="Proteomes" id="UP000465601">
    <property type="component" value="Unassembled WGS sequence"/>
</dbReference>
<dbReference type="AlphaFoldDB" id="A0A833HLA7"/>
<dbReference type="OrthoDB" id="2842408at2"/>
<organism evidence="1 2">
    <name type="scientific">Alkaliphilus serpentinus</name>
    <dbReference type="NCBI Taxonomy" id="1482731"/>
    <lineage>
        <taxon>Bacteria</taxon>
        <taxon>Bacillati</taxon>
        <taxon>Bacillota</taxon>
        <taxon>Clostridia</taxon>
        <taxon>Peptostreptococcales</taxon>
        <taxon>Natronincolaceae</taxon>
        <taxon>Alkaliphilus</taxon>
    </lineage>
</organism>
<dbReference type="Gene3D" id="3.40.50.300">
    <property type="entry name" value="P-loop containing nucleotide triphosphate hydrolases"/>
    <property type="match status" value="1"/>
</dbReference>
<dbReference type="InterPro" id="IPR027417">
    <property type="entry name" value="P-loop_NTPase"/>
</dbReference>
<name>A0A833HLA7_9FIRM</name>
<evidence type="ECO:0000313" key="1">
    <source>
        <dbReference type="EMBL" id="KAB3525456.1"/>
    </source>
</evidence>
<reference evidence="1 2" key="1">
    <citation type="submission" date="2019-10" db="EMBL/GenBank/DDBJ databases">
        <title>Alkaliphilus serpentinus sp. nov. and Alkaliphilus pronyensis sp. nov., two novel anaerobic alkaliphilic species isolated from the serpentinized-hosted hydrothermal field of the Prony Bay (New Caledonia).</title>
        <authorList>
            <person name="Postec A."/>
        </authorList>
    </citation>
    <scope>NUCLEOTIDE SEQUENCE [LARGE SCALE GENOMIC DNA]</scope>
    <source>
        <strain evidence="1 2">LacT</strain>
    </source>
</reference>
<protein>
    <submittedName>
        <fullName evidence="1">ParA family protein</fullName>
    </submittedName>
</protein>
<evidence type="ECO:0000313" key="2">
    <source>
        <dbReference type="Proteomes" id="UP000465601"/>
    </source>
</evidence>
<dbReference type="SUPFAM" id="SSF52540">
    <property type="entry name" value="P-loop containing nucleoside triphosphate hydrolases"/>
    <property type="match status" value="1"/>
</dbReference>
<comment type="caution">
    <text evidence="1">The sequence shown here is derived from an EMBL/GenBank/DDBJ whole genome shotgun (WGS) entry which is preliminary data.</text>
</comment>
<keyword evidence="2" id="KW-1185">Reference proteome</keyword>
<dbReference type="EMBL" id="WBZB01000067">
    <property type="protein sequence ID" value="KAB3525456.1"/>
    <property type="molecule type" value="Genomic_DNA"/>
</dbReference>